<gene>
    <name evidence="8" type="ORF">V5F32_21795</name>
</gene>
<dbReference type="Pfam" id="PF02518">
    <property type="entry name" value="HATPase_c"/>
    <property type="match status" value="1"/>
</dbReference>
<dbReference type="SUPFAM" id="SSF55874">
    <property type="entry name" value="ATPase domain of HSP90 chaperone/DNA topoisomerase II/histidine kinase"/>
    <property type="match status" value="1"/>
</dbReference>
<dbReference type="Gene3D" id="3.30.565.10">
    <property type="entry name" value="Histidine kinase-like ATPase, C-terminal domain"/>
    <property type="match status" value="1"/>
</dbReference>
<evidence type="ECO:0000256" key="5">
    <source>
        <dbReference type="ARBA" id="ARBA00023012"/>
    </source>
</evidence>
<accession>A0ABW7A439</accession>
<dbReference type="EMBL" id="JBAFVH010000016">
    <property type="protein sequence ID" value="MFG1374821.1"/>
    <property type="molecule type" value="Genomic_DNA"/>
</dbReference>
<evidence type="ECO:0000256" key="4">
    <source>
        <dbReference type="ARBA" id="ARBA00022777"/>
    </source>
</evidence>
<keyword evidence="3" id="KW-0808">Transferase</keyword>
<dbReference type="Proteomes" id="UP001604002">
    <property type="component" value="Unassembled WGS sequence"/>
</dbReference>
<organism evidence="8 9">
    <name type="scientific">Xanthobacter oligotrophicus</name>
    <dbReference type="NCBI Taxonomy" id="2607286"/>
    <lineage>
        <taxon>Bacteria</taxon>
        <taxon>Pseudomonadati</taxon>
        <taxon>Pseudomonadota</taxon>
        <taxon>Alphaproteobacteria</taxon>
        <taxon>Hyphomicrobiales</taxon>
        <taxon>Xanthobacteraceae</taxon>
        <taxon>Xanthobacter</taxon>
    </lineage>
</organism>
<keyword evidence="6" id="KW-0812">Transmembrane</keyword>
<evidence type="ECO:0000256" key="3">
    <source>
        <dbReference type="ARBA" id="ARBA00022679"/>
    </source>
</evidence>
<comment type="catalytic activity">
    <reaction evidence="1">
        <text>ATP + protein L-histidine = ADP + protein N-phospho-L-histidine.</text>
        <dbReference type="EC" id="2.7.13.3"/>
    </reaction>
</comment>
<evidence type="ECO:0000256" key="2">
    <source>
        <dbReference type="ARBA" id="ARBA00012438"/>
    </source>
</evidence>
<dbReference type="InterPro" id="IPR036890">
    <property type="entry name" value="HATPase_C_sf"/>
</dbReference>
<keyword evidence="9" id="KW-1185">Reference proteome</keyword>
<keyword evidence="6" id="KW-1133">Transmembrane helix</keyword>
<evidence type="ECO:0000256" key="6">
    <source>
        <dbReference type="SAM" id="Phobius"/>
    </source>
</evidence>
<keyword evidence="6" id="KW-0472">Membrane</keyword>
<evidence type="ECO:0000313" key="9">
    <source>
        <dbReference type="Proteomes" id="UP001604002"/>
    </source>
</evidence>
<keyword evidence="8" id="KW-0067">ATP-binding</keyword>
<keyword evidence="8" id="KW-0547">Nucleotide-binding</keyword>
<evidence type="ECO:0000259" key="7">
    <source>
        <dbReference type="Pfam" id="PF02518"/>
    </source>
</evidence>
<keyword evidence="4" id="KW-0418">Kinase</keyword>
<feature type="transmembrane region" description="Helical" evidence="6">
    <location>
        <begin position="12"/>
        <end position="33"/>
    </location>
</feature>
<evidence type="ECO:0000313" key="8">
    <source>
        <dbReference type="EMBL" id="MFG1374821.1"/>
    </source>
</evidence>
<dbReference type="InterPro" id="IPR003594">
    <property type="entry name" value="HATPase_dom"/>
</dbReference>
<feature type="transmembrane region" description="Helical" evidence="6">
    <location>
        <begin position="185"/>
        <end position="203"/>
    </location>
</feature>
<feature type="domain" description="Histidine kinase/HSP90-like ATPase" evidence="7">
    <location>
        <begin position="351"/>
        <end position="437"/>
    </location>
</feature>
<proteinExistence type="predicted"/>
<dbReference type="EC" id="2.7.13.3" evidence="2"/>
<sequence length="448" mass="47818">MVGLWGRLGLRIQFLLAASLLFAASMLVLGAWIQSRIETDWRQSAIAATGRFLDDALGDHVGELMSHPDPRSGETARWLTAEIAGSLGKEFAAITIWSTQGTQVFSTRRHAMEEALPPEVRTGVLAGETMARPWGTAFHAERSAYMRVYAPVFDPVTGAIAAIAGADQRSDEIERLARAESLKTWPMVGAATVVMVGFLYLLVTNAAATIERQRAALVRQAQRARLLGRRSAVLARLAEQARHDAMVAIERTLARVGSDIHDGPIQRLAILALRLGESEAARGLGADLQQVVAELRDITTGLALPELEDEDLEGAIRLAVSGHEKITGGPVALRFGALPPQVRKSVKVCAFRIVQEALSNGFRHGGGAGQAVQARAREGYLVLTISDIGPGFPDAPPQPGGRPCLASLASRVEAMRGEIRVGGEDPHGARVEVLLPLGLRPARAAGAP</sequence>
<reference evidence="8 9" key="1">
    <citation type="submission" date="2024-02" db="EMBL/GenBank/DDBJ databases">
        <title>Expansion and revision of Xanthobacter and proposal of Roseixanthobacter gen. nov.</title>
        <authorList>
            <person name="Soltysiak M.P.M."/>
            <person name="Jalihal A."/>
            <person name="Ory A."/>
            <person name="Chrisophersen C."/>
            <person name="Lee A.D."/>
            <person name="Boulton J."/>
            <person name="Springer M."/>
        </authorList>
    </citation>
    <scope>NUCLEOTIDE SEQUENCE [LARGE SCALE GENOMIC DNA]</scope>
    <source>
        <strain evidence="8 9">23A</strain>
    </source>
</reference>
<dbReference type="RefSeq" id="WP_393994396.1">
    <property type="nucleotide sequence ID" value="NZ_JBAFVH010000016.1"/>
</dbReference>
<dbReference type="PANTHER" id="PTHR24421:SF10">
    <property type="entry name" value="NITRATE_NITRITE SENSOR PROTEIN NARQ"/>
    <property type="match status" value="1"/>
</dbReference>
<keyword evidence="5" id="KW-0902">Two-component regulatory system</keyword>
<name>A0ABW7A439_9HYPH</name>
<comment type="caution">
    <text evidence="8">The sequence shown here is derived from an EMBL/GenBank/DDBJ whole genome shotgun (WGS) entry which is preliminary data.</text>
</comment>
<protein>
    <recommendedName>
        <fullName evidence="2">histidine kinase</fullName>
        <ecNumber evidence="2">2.7.13.3</ecNumber>
    </recommendedName>
</protein>
<dbReference type="GO" id="GO:0005524">
    <property type="term" value="F:ATP binding"/>
    <property type="evidence" value="ECO:0007669"/>
    <property type="project" value="UniProtKB-KW"/>
</dbReference>
<dbReference type="InterPro" id="IPR050482">
    <property type="entry name" value="Sensor_HK_TwoCompSys"/>
</dbReference>
<evidence type="ECO:0000256" key="1">
    <source>
        <dbReference type="ARBA" id="ARBA00000085"/>
    </source>
</evidence>
<dbReference type="CDD" id="cd16917">
    <property type="entry name" value="HATPase_UhpB-NarQ-NarX-like"/>
    <property type="match status" value="1"/>
</dbReference>
<dbReference type="PANTHER" id="PTHR24421">
    <property type="entry name" value="NITRATE/NITRITE SENSOR PROTEIN NARX-RELATED"/>
    <property type="match status" value="1"/>
</dbReference>